<name>A0A9X9MHV3_BLUGR</name>
<sequence>MPWLNNVFLIYIALHLLHELSSRKLAKQTITLSSQENLEGFPSVPNVPRRTNVPSATSVSYRKNIHISKSRLHRFLSIKLTAYYNRDDEYSYERN</sequence>
<accession>A0A9X9MHV3</accession>
<evidence type="ECO:0000256" key="1">
    <source>
        <dbReference type="SAM" id="SignalP"/>
    </source>
</evidence>
<keyword evidence="3" id="KW-1185">Reference proteome</keyword>
<organism evidence="2 3">
    <name type="scientific">Blumeria graminis f. sp. tritici</name>
    <dbReference type="NCBI Taxonomy" id="62690"/>
    <lineage>
        <taxon>Eukaryota</taxon>
        <taxon>Fungi</taxon>
        <taxon>Dikarya</taxon>
        <taxon>Ascomycota</taxon>
        <taxon>Pezizomycotina</taxon>
        <taxon>Leotiomycetes</taxon>
        <taxon>Erysiphales</taxon>
        <taxon>Erysiphaceae</taxon>
        <taxon>Blumeria</taxon>
    </lineage>
</organism>
<keyword evidence="1" id="KW-0732">Signal</keyword>
<evidence type="ECO:0000313" key="2">
    <source>
        <dbReference type="EMBL" id="VDB87663.1"/>
    </source>
</evidence>
<proteinExistence type="predicted"/>
<feature type="signal peptide" evidence="1">
    <location>
        <begin position="1"/>
        <end position="22"/>
    </location>
</feature>
<dbReference type="AlphaFoldDB" id="A0A9X9MHV3"/>
<dbReference type="EMBL" id="LR026989">
    <property type="protein sequence ID" value="VDB87663.1"/>
    <property type="molecule type" value="Genomic_DNA"/>
</dbReference>
<reference evidence="2 3" key="1">
    <citation type="submission" date="2018-08" db="EMBL/GenBank/DDBJ databases">
        <authorList>
            <person name="Muller C M."/>
        </authorList>
    </citation>
    <scope>NUCLEOTIDE SEQUENCE [LARGE SCALE GENOMIC DNA]</scope>
</reference>
<evidence type="ECO:0000313" key="3">
    <source>
        <dbReference type="Proteomes" id="UP000324639"/>
    </source>
</evidence>
<dbReference type="Proteomes" id="UP000324639">
    <property type="component" value="Chromosome Bgt_-06"/>
</dbReference>
<feature type="chain" id="PRO_5040960396" evidence="1">
    <location>
        <begin position="23"/>
        <end position="95"/>
    </location>
</feature>
<gene>
    <name evidence="2" type="ORF">BGT96224V316_LOCUS4578</name>
</gene>
<protein>
    <submittedName>
        <fullName evidence="2">BgtTE-56056</fullName>
    </submittedName>
</protein>